<dbReference type="InterPro" id="IPR029033">
    <property type="entry name" value="His_PPase_superfam"/>
</dbReference>
<accession>A0A1H7W3S6</accession>
<dbReference type="OrthoDB" id="3296006at2"/>
<protein>
    <submittedName>
        <fullName evidence="1">Histidine phosphatase superfamily (Branch 1)</fullName>
    </submittedName>
</protein>
<dbReference type="AlphaFoldDB" id="A0A1H7W3S6"/>
<dbReference type="Proteomes" id="UP000198984">
    <property type="component" value="Unassembled WGS sequence"/>
</dbReference>
<dbReference type="PROSITE" id="PS51257">
    <property type="entry name" value="PROKAR_LIPOPROTEIN"/>
    <property type="match status" value="1"/>
</dbReference>
<keyword evidence="2" id="KW-1185">Reference proteome</keyword>
<gene>
    <name evidence="1" type="ORF">SAMN04488505_103549</name>
</gene>
<evidence type="ECO:0000313" key="2">
    <source>
        <dbReference type="Proteomes" id="UP000198984"/>
    </source>
</evidence>
<dbReference type="SUPFAM" id="SSF53254">
    <property type="entry name" value="Phosphoglycerate mutase-like"/>
    <property type="match status" value="1"/>
</dbReference>
<reference evidence="1 2" key="1">
    <citation type="submission" date="2016-10" db="EMBL/GenBank/DDBJ databases">
        <authorList>
            <person name="de Groot N.N."/>
        </authorList>
    </citation>
    <scope>NUCLEOTIDE SEQUENCE [LARGE SCALE GENOMIC DNA]</scope>
    <source>
        <strain evidence="1 2">DSM 21039</strain>
    </source>
</reference>
<organism evidence="1 2">
    <name type="scientific">Chitinophaga rupis</name>
    <dbReference type="NCBI Taxonomy" id="573321"/>
    <lineage>
        <taxon>Bacteria</taxon>
        <taxon>Pseudomonadati</taxon>
        <taxon>Bacteroidota</taxon>
        <taxon>Chitinophagia</taxon>
        <taxon>Chitinophagales</taxon>
        <taxon>Chitinophagaceae</taxon>
        <taxon>Chitinophaga</taxon>
    </lineage>
</organism>
<name>A0A1H7W3S6_9BACT</name>
<dbReference type="Gene3D" id="3.40.50.1240">
    <property type="entry name" value="Phosphoglycerate mutase-like"/>
    <property type="match status" value="1"/>
</dbReference>
<dbReference type="RefSeq" id="WP_089913535.1">
    <property type="nucleotide sequence ID" value="NZ_FOBB01000003.1"/>
</dbReference>
<dbReference type="InterPro" id="IPR013078">
    <property type="entry name" value="His_Pase_superF_clade-1"/>
</dbReference>
<proteinExistence type="predicted"/>
<dbReference type="CDD" id="cd07040">
    <property type="entry name" value="HP"/>
    <property type="match status" value="1"/>
</dbReference>
<dbReference type="Pfam" id="PF00300">
    <property type="entry name" value="His_Phos_1"/>
    <property type="match status" value="1"/>
</dbReference>
<dbReference type="SMART" id="SM00855">
    <property type="entry name" value="PGAM"/>
    <property type="match status" value="1"/>
</dbReference>
<evidence type="ECO:0000313" key="1">
    <source>
        <dbReference type="EMBL" id="SEM16160.1"/>
    </source>
</evidence>
<dbReference type="STRING" id="573321.SAMN04488505_103549"/>
<sequence length="175" mass="20056">MRYHLCLLFLLAVACQTAPVKQPEPVTEDSTFLTGTFFLVRHAEKNPGVDSTLTPEGEERARKLLELLKDSGLQKIYFTPYKRTVQTADPLVTQLHLDTVFYKPDSSGESLIYEITRHQDWGKRVLIVGHSNTLIPMLHTLKAKPLPDSIGDNQFGNLFIVYKRRDSVRLLRQQY</sequence>
<dbReference type="EMBL" id="FOBB01000003">
    <property type="protein sequence ID" value="SEM16160.1"/>
    <property type="molecule type" value="Genomic_DNA"/>
</dbReference>